<feature type="transmembrane region" description="Helical" evidence="1">
    <location>
        <begin position="171"/>
        <end position="192"/>
    </location>
</feature>
<evidence type="ECO:0000313" key="3">
    <source>
        <dbReference type="Proteomes" id="UP000664761"/>
    </source>
</evidence>
<reference evidence="2 3" key="1">
    <citation type="submission" date="2021-03" db="EMBL/GenBank/DDBJ databases">
        <title>Sneathiella sp. CAU 1612 isolated from Kang Won-do.</title>
        <authorList>
            <person name="Kim W."/>
        </authorList>
    </citation>
    <scope>NUCLEOTIDE SEQUENCE [LARGE SCALE GENOMIC DNA]</scope>
    <source>
        <strain evidence="2 3">CAU 1612</strain>
    </source>
</reference>
<dbReference type="EMBL" id="JAFLNC010000003">
    <property type="protein sequence ID" value="MBO0333828.1"/>
    <property type="molecule type" value="Genomic_DNA"/>
</dbReference>
<keyword evidence="1" id="KW-0472">Membrane</keyword>
<feature type="transmembrane region" description="Helical" evidence="1">
    <location>
        <begin position="376"/>
        <end position="397"/>
    </location>
</feature>
<evidence type="ECO:0000256" key="1">
    <source>
        <dbReference type="SAM" id="Phobius"/>
    </source>
</evidence>
<keyword evidence="3" id="KW-1185">Reference proteome</keyword>
<keyword evidence="1" id="KW-0812">Transmembrane</keyword>
<accession>A0ABS3F5P0</accession>
<feature type="transmembrane region" description="Helical" evidence="1">
    <location>
        <begin position="409"/>
        <end position="427"/>
    </location>
</feature>
<comment type="caution">
    <text evidence="2">The sequence shown here is derived from an EMBL/GenBank/DDBJ whole genome shotgun (WGS) entry which is preliminary data.</text>
</comment>
<feature type="transmembrane region" description="Helical" evidence="1">
    <location>
        <begin position="128"/>
        <end position="159"/>
    </location>
</feature>
<name>A0ABS3F5P0_9PROT</name>
<dbReference type="Proteomes" id="UP000664761">
    <property type="component" value="Unassembled WGS sequence"/>
</dbReference>
<feature type="transmembrane region" description="Helical" evidence="1">
    <location>
        <begin position="278"/>
        <end position="297"/>
    </location>
</feature>
<feature type="transmembrane region" description="Helical" evidence="1">
    <location>
        <begin position="60"/>
        <end position="82"/>
    </location>
</feature>
<keyword evidence="1" id="KW-1133">Transmembrane helix</keyword>
<evidence type="ECO:0000313" key="2">
    <source>
        <dbReference type="EMBL" id="MBO0333828.1"/>
    </source>
</evidence>
<gene>
    <name evidence="2" type="ORF">J0X12_09395</name>
</gene>
<feature type="transmembrane region" description="Helical" evidence="1">
    <location>
        <begin position="34"/>
        <end position="53"/>
    </location>
</feature>
<dbReference type="RefSeq" id="WP_207044760.1">
    <property type="nucleotide sequence ID" value="NZ_JAFLNC010000003.1"/>
</dbReference>
<protein>
    <recommendedName>
        <fullName evidence="4">Glycosyltransferase RgtA/B/C/D-like domain-containing protein</fullName>
    </recommendedName>
</protein>
<feature type="transmembrane region" description="Helical" evidence="1">
    <location>
        <begin position="433"/>
        <end position="453"/>
    </location>
</feature>
<evidence type="ECO:0008006" key="4">
    <source>
        <dbReference type="Google" id="ProtNLM"/>
    </source>
</evidence>
<feature type="transmembrane region" description="Helical" evidence="1">
    <location>
        <begin position="242"/>
        <end position="258"/>
    </location>
</feature>
<proteinExistence type="predicted"/>
<feature type="transmembrane region" description="Helical" evidence="1">
    <location>
        <begin position="465"/>
        <end position="486"/>
    </location>
</feature>
<sequence>MSKFANIGASTVFLFLATLLIVSRFATETFHTPLIFFGFALLITLGIVTTMAGKKSLGQSLIALALFAAITLIWAFATIPFYDPGFDGYAYHLSAIWDIGEGWNPFFSPHNNIWVDSYPNGYWVLQSYIVSLTGLLMSGQALIVGLMAAVALLSYGFFLDSCAENIPRFPRIAALIFSGILVANPVVIGQLLTHYVDAPLYLFGVALALFLLSDAFRENRLARLSALCCIILMVNTKTAALYYTPLIVFAGFVAELTIQRADRDLLKRGLLWIRKKGLLFAFTFILGVTVIGFKPYVTNILDHGQLLYPSVSKIMKGNEPENVIPLSAPMKFVYGIFAQTDHSEWPIDAPIELKIPGTFQLSEFKYLRFDTRRGGFGPFFSLALLAAIAAFTIRRLAHRKHSRAISTRAEDGLALFGALMILASMFFPESWWARYVPFTWLSAILFIAAFIKLNHAKKWDFAARVLAFVALLSFLGCILASGLGAVRESRLLYARTEMIEKISLFPEVKLLMFYDPPAYRDFQSTSTQDGLAVWTRLLADRGLKTEISHERNQFDCDMAGYLNGGIYWCVIIDEMQ</sequence>
<organism evidence="2 3">
    <name type="scientific">Sneathiella sedimenti</name>
    <dbReference type="NCBI Taxonomy" id="2816034"/>
    <lineage>
        <taxon>Bacteria</taxon>
        <taxon>Pseudomonadati</taxon>
        <taxon>Pseudomonadota</taxon>
        <taxon>Alphaproteobacteria</taxon>
        <taxon>Sneathiellales</taxon>
        <taxon>Sneathiellaceae</taxon>
        <taxon>Sneathiella</taxon>
    </lineage>
</organism>